<proteinExistence type="predicted"/>
<gene>
    <name evidence="1" type="ORF">HPP92_021016</name>
</gene>
<name>A0A835Q1J4_VANPL</name>
<comment type="caution">
    <text evidence="1">The sequence shown here is derived from an EMBL/GenBank/DDBJ whole genome shotgun (WGS) entry which is preliminary data.</text>
</comment>
<accession>A0A835Q1J4</accession>
<organism evidence="1 2">
    <name type="scientific">Vanilla planifolia</name>
    <name type="common">Vanilla</name>
    <dbReference type="NCBI Taxonomy" id="51239"/>
    <lineage>
        <taxon>Eukaryota</taxon>
        <taxon>Viridiplantae</taxon>
        <taxon>Streptophyta</taxon>
        <taxon>Embryophyta</taxon>
        <taxon>Tracheophyta</taxon>
        <taxon>Spermatophyta</taxon>
        <taxon>Magnoliopsida</taxon>
        <taxon>Liliopsida</taxon>
        <taxon>Asparagales</taxon>
        <taxon>Orchidaceae</taxon>
        <taxon>Vanilloideae</taxon>
        <taxon>Vanilleae</taxon>
        <taxon>Vanilla</taxon>
    </lineage>
</organism>
<dbReference type="AlphaFoldDB" id="A0A835Q1J4"/>
<evidence type="ECO:0000313" key="2">
    <source>
        <dbReference type="Proteomes" id="UP000639772"/>
    </source>
</evidence>
<dbReference type="EMBL" id="JADCNM010000011">
    <property type="protein sequence ID" value="KAG0462540.1"/>
    <property type="molecule type" value="Genomic_DNA"/>
</dbReference>
<evidence type="ECO:0000313" key="1">
    <source>
        <dbReference type="EMBL" id="KAG0462540.1"/>
    </source>
</evidence>
<reference evidence="1 2" key="1">
    <citation type="journal article" date="2020" name="Nat. Food">
        <title>A phased Vanilla planifolia genome enables genetic improvement of flavour and production.</title>
        <authorList>
            <person name="Hasing T."/>
            <person name="Tang H."/>
            <person name="Brym M."/>
            <person name="Khazi F."/>
            <person name="Huang T."/>
            <person name="Chambers A.H."/>
        </authorList>
    </citation>
    <scope>NUCLEOTIDE SEQUENCE [LARGE SCALE GENOMIC DNA]</scope>
    <source>
        <tissue evidence="1">Leaf</tissue>
    </source>
</reference>
<dbReference type="Proteomes" id="UP000639772">
    <property type="component" value="Chromosome 11"/>
</dbReference>
<sequence length="128" mass="14142">MWIPASLAYSPPRSSEAPPVANLHQHEGVEGVMRGFKRCDRADLKQTVGVPAGDRSFSAGVGKREARNSKGSGWEVMKTVLDLEHNGLTRFTMKPNIKTIELPLLDIEFLHLLLLSKMGVPKHTSIQL</sequence>
<protein>
    <submittedName>
        <fullName evidence="1">Uncharacterized protein</fullName>
    </submittedName>
</protein>